<evidence type="ECO:0000313" key="2">
    <source>
        <dbReference type="EMBL" id="SPN99278.1"/>
    </source>
</evidence>
<dbReference type="Proteomes" id="UP001187682">
    <property type="component" value="Unassembled WGS sequence"/>
</dbReference>
<dbReference type="PANTHER" id="PTHR32387">
    <property type="entry name" value="WU:FJ29H11"/>
    <property type="match status" value="1"/>
</dbReference>
<name>A0AAE8MST3_9PEZI</name>
<sequence>MATTEAAKEAVRGIAKLYGYVDDDVMEATGAWPPDMRRRFEESIMAKDRLAADSIKTLAENIYGSDARFVFELLQNAEDNQFRRAIKAGQSPFVSFQAHPNRIIVECNEDGFQENNLKAICAVGQSTKTTRHGYIGAKGIGFKSVFIAAWKVYIQSGHFSFAFKHKEGDSGLGMVTPVWQDTEEAISGPLTRMTLYLHEEGDPENIAHLRKTIFKQLDDLQETCLLFLKKLKEIRVEFYDESGAVERSKAFRVKDAGSHDKNLEATICVSGETTMVSRIYHVTRHTAIGIAKSDNRKNLTEADGEASSTAEIVLAFPLTATLEPLVKPQHLFAFLPVREGNFKFIIQSDFDTSANRQDIHTTSRRNVDLLDGIADADILGGFWAELMEKIKHRLSLSPVLMSRHTTALRMVKDVCILPANCEDENGDCLFDDRHADLMLSKAYPADAISTLIGYGLKAANYGIIFGLVRRDLNSDESRMKSLSSTAEWHSRVAALFNDCFEDSLGRAIPVLRSLPILPLWSGEWVSANSGPVYFPTTNTIPVPQAVDLRLLDPAAIVNAQRKVLFQHLGAKELSIPEVRASILRGYTDKRRLYDSDNSKAHLRYLYLTHTQSESRDPSLDKVYVYDHDESMRFPRLTDVYLHSNHPYGAEELFARSDDCPGLAVFFLHPSYLEDRPIRPNSTHPTWKKWLCDFIGVRELPRLASRDGGSISDGFSYIAEHRPEKLLGLLQHIWEAEGQDLQSHGNLIDKISRGVPTHRLCGNLEFPEAFDLFDAFLPFAHLQRQCSRFMGELEHFPFLNLPGDTTDEQLNGKWDFLHSVFGVKKHDDGFFLYNVHQSIQEFYLGGVVSVDTVRKVLDLYIEMNERGNMDPELNIDDYLPDFVLMPGFNEWQTEWVCTSYCRWEGPKEAYVARPLKHLYENVVHTPPDKMELLSQFFQQKLCIQNTSWEDVVGDLKSLKGRECMDSDRVMGLYQYIHDMKDTSFAEKLSGEFEDHSLVLAPSGRGYRWCKLSECLWSSTTQIKGTVALSDTYPGLEGLFVGTLGVRTLTLQIVYDDLLMTTTQMLVEDVKDKIWALNAFIQSDPSPPKPDNLLKAPVFPVKAPDCGVSLHSADAHFAIVDREKRAALFERKIKVLDYTLEEVWRLKPFLEWAGLQRRYLSSCIKEMTSVSDGVQRPISVLNRDLKRKAHAILRIAATFGSSRYIANGGGLCQLLRKAEVLETNGISSVLIISQDGQSIQVEEPLGDLHISETGSSLKIYVPMDKASQEFCFSSPLPEKMADWLMRDPETLICDDISSNAIRALAAVLSCELSIVGRVLEYRGIVQVQISNADVPMADNASEDVLSADGAMTPTSADVRIQESSTLSPLRRPTTESPVVVSDSVDSSTPSPVRQPRTKSPMVISDSVVQQTELAAAASLPRLQLAVFSSPREHLSLEDIRYGRILDRVVEAARSHTFPAQGAFSMAALFDALPRDDEAGYDGETVSRFRSSSQLERDKKIGAAGELFVFELLSALSLSGWSRANWPSTIRHYTTLHRDYEDMEPWHGRETADLTYDDTNGDLTEVLINAGYLEEDEWQDARPKYLLEVKSTTGPCETPFYVSKYQYQRMRSMHHSQREVYVIMRVFGIESGQIGVRVYIDPEQARVDGGLVFTGEAWSVVPGAGK</sequence>
<protein>
    <recommendedName>
        <fullName evidence="4">Protein NO VEIN C-terminal domain-containing protein</fullName>
    </recommendedName>
</protein>
<evidence type="ECO:0000313" key="3">
    <source>
        <dbReference type="Proteomes" id="UP001187682"/>
    </source>
</evidence>
<evidence type="ECO:0008006" key="4">
    <source>
        <dbReference type="Google" id="ProtNLM"/>
    </source>
</evidence>
<gene>
    <name evidence="2" type="ORF">DNG_02315</name>
</gene>
<dbReference type="InterPro" id="IPR052957">
    <property type="entry name" value="Auxin_embryo_med"/>
</dbReference>
<dbReference type="NCBIfam" id="NF047352">
    <property type="entry name" value="P_loop_sacsin"/>
    <property type="match status" value="1"/>
</dbReference>
<keyword evidence="3" id="KW-1185">Reference proteome</keyword>
<comment type="caution">
    <text evidence="2">The sequence shown here is derived from an EMBL/GenBank/DDBJ whole genome shotgun (WGS) entry which is preliminary data.</text>
</comment>
<organism evidence="2 3">
    <name type="scientific">Cephalotrichum gorgonifer</name>
    <dbReference type="NCBI Taxonomy" id="2041049"/>
    <lineage>
        <taxon>Eukaryota</taxon>
        <taxon>Fungi</taxon>
        <taxon>Dikarya</taxon>
        <taxon>Ascomycota</taxon>
        <taxon>Pezizomycotina</taxon>
        <taxon>Sordariomycetes</taxon>
        <taxon>Hypocreomycetidae</taxon>
        <taxon>Microascales</taxon>
        <taxon>Microascaceae</taxon>
        <taxon>Cephalotrichum</taxon>
    </lineage>
</organism>
<evidence type="ECO:0000256" key="1">
    <source>
        <dbReference type="SAM" id="MobiDB-lite"/>
    </source>
</evidence>
<dbReference type="EMBL" id="ONZQ02000002">
    <property type="protein sequence ID" value="SPN99278.1"/>
    <property type="molecule type" value="Genomic_DNA"/>
</dbReference>
<reference evidence="2" key="1">
    <citation type="submission" date="2018-03" db="EMBL/GenBank/DDBJ databases">
        <authorList>
            <person name="Guldener U."/>
        </authorList>
    </citation>
    <scope>NUCLEOTIDE SEQUENCE</scope>
</reference>
<accession>A0AAE8MST3</accession>
<dbReference type="InterPro" id="IPR036890">
    <property type="entry name" value="HATPase_C_sf"/>
</dbReference>
<feature type="region of interest" description="Disordered" evidence="1">
    <location>
        <begin position="1349"/>
        <end position="1397"/>
    </location>
</feature>
<dbReference type="Gene3D" id="3.30.565.10">
    <property type="entry name" value="Histidine kinase-like ATPase, C-terminal domain"/>
    <property type="match status" value="1"/>
</dbReference>
<dbReference type="PANTHER" id="PTHR32387:SF0">
    <property type="entry name" value="PROTEIN NO VEIN"/>
    <property type="match status" value="1"/>
</dbReference>
<feature type="compositionally biased region" description="Low complexity" evidence="1">
    <location>
        <begin position="1372"/>
        <end position="1389"/>
    </location>
</feature>
<proteinExistence type="predicted"/>
<dbReference type="SUPFAM" id="SSF55874">
    <property type="entry name" value="ATPase domain of HSP90 chaperone/DNA topoisomerase II/histidine kinase"/>
    <property type="match status" value="1"/>
</dbReference>